<organism evidence="3">
    <name type="scientific">bioreactor metagenome</name>
    <dbReference type="NCBI Taxonomy" id="1076179"/>
    <lineage>
        <taxon>unclassified sequences</taxon>
        <taxon>metagenomes</taxon>
        <taxon>ecological metagenomes</taxon>
    </lineage>
</organism>
<name>A0A645FTV1_9ZZZZ</name>
<proteinExistence type="inferred from homology"/>
<dbReference type="SUPFAM" id="SSF53681">
    <property type="entry name" value="Aspartate/glutamate racemase"/>
    <property type="match status" value="2"/>
</dbReference>
<keyword evidence="2 3" id="KW-0413">Isomerase</keyword>
<dbReference type="EMBL" id="VSSQ01065143">
    <property type="protein sequence ID" value="MPN17907.1"/>
    <property type="molecule type" value="Genomic_DNA"/>
</dbReference>
<gene>
    <name evidence="3" type="ORF">SDC9_165262</name>
</gene>
<comment type="similarity">
    <text evidence="1">Belongs to the aspartate/glutamate racemases family.</text>
</comment>
<reference evidence="3" key="1">
    <citation type="submission" date="2019-08" db="EMBL/GenBank/DDBJ databases">
        <authorList>
            <person name="Kucharzyk K."/>
            <person name="Murdoch R.W."/>
            <person name="Higgins S."/>
            <person name="Loffler F."/>
        </authorList>
    </citation>
    <scope>NUCLEOTIDE SEQUENCE</scope>
</reference>
<dbReference type="InterPro" id="IPR001920">
    <property type="entry name" value="Asp/Glu_race"/>
</dbReference>
<sequence length="229" mass="24853">MSEKILGVLGGMGPAASAEFLKILAEKYPAEKDQDHPVVYMISDPKIPDRGSAIEGKGEDPSPYIINDLEKLIGWGAGLLAVPCNTAHYFIDRFRDRIGVPIVHIIEATVEASMERSAGGAWMISTIGTARSGLYQKAAADRGYRLVIPPEDVQREIQEAIVFVKSGKMESAARAIERAVKKLWEIEDLPIVTACTELPLAYDASDLPTEKNISSLDALAEACIKALTE</sequence>
<evidence type="ECO:0000256" key="1">
    <source>
        <dbReference type="ARBA" id="ARBA00007847"/>
    </source>
</evidence>
<dbReference type="InterPro" id="IPR004380">
    <property type="entry name" value="Asp_race"/>
</dbReference>
<dbReference type="AlphaFoldDB" id="A0A645FTV1"/>
<protein>
    <submittedName>
        <fullName evidence="3">Aspartate racemase</fullName>
        <ecNumber evidence="3">5.1.1.13</ecNumber>
    </submittedName>
</protein>
<dbReference type="PANTHER" id="PTHR21198:SF7">
    <property type="entry name" value="ASPARTATE-GLUTAMATE RACEMASE FAMILY"/>
    <property type="match status" value="1"/>
</dbReference>
<evidence type="ECO:0000256" key="2">
    <source>
        <dbReference type="ARBA" id="ARBA00023235"/>
    </source>
</evidence>
<dbReference type="PANTHER" id="PTHR21198">
    <property type="entry name" value="GLUTAMATE RACEMASE"/>
    <property type="match status" value="1"/>
</dbReference>
<dbReference type="GO" id="GO:0047689">
    <property type="term" value="F:aspartate racemase activity"/>
    <property type="evidence" value="ECO:0007669"/>
    <property type="project" value="UniProtKB-EC"/>
</dbReference>
<dbReference type="NCBIfam" id="TIGR00035">
    <property type="entry name" value="asp_race"/>
    <property type="match status" value="1"/>
</dbReference>
<evidence type="ECO:0000313" key="3">
    <source>
        <dbReference type="EMBL" id="MPN17907.1"/>
    </source>
</evidence>
<dbReference type="Pfam" id="PF01177">
    <property type="entry name" value="Asp_Glu_race"/>
    <property type="match status" value="1"/>
</dbReference>
<dbReference type="Gene3D" id="3.40.50.1860">
    <property type="match status" value="2"/>
</dbReference>
<comment type="caution">
    <text evidence="3">The sequence shown here is derived from an EMBL/GenBank/DDBJ whole genome shotgun (WGS) entry which is preliminary data.</text>
</comment>
<accession>A0A645FTV1</accession>
<dbReference type="EC" id="5.1.1.13" evidence="3"/>
<dbReference type="InterPro" id="IPR015942">
    <property type="entry name" value="Asp/Glu/hydantoin_racemase"/>
</dbReference>